<comment type="similarity">
    <text evidence="2 11">Belongs to the LpxB family.</text>
</comment>
<dbReference type="HAMAP" id="MF_00392">
    <property type="entry name" value="LpxB"/>
    <property type="match status" value="1"/>
</dbReference>
<dbReference type="PANTHER" id="PTHR30372">
    <property type="entry name" value="LIPID-A-DISACCHARIDE SYNTHASE"/>
    <property type="match status" value="1"/>
</dbReference>
<keyword evidence="8 11" id="KW-0808">Transferase</keyword>
<evidence type="ECO:0000256" key="10">
    <source>
        <dbReference type="ARBA" id="ARBA00048975"/>
    </source>
</evidence>
<evidence type="ECO:0000256" key="8">
    <source>
        <dbReference type="ARBA" id="ARBA00022679"/>
    </source>
</evidence>
<dbReference type="GO" id="GO:0016020">
    <property type="term" value="C:membrane"/>
    <property type="evidence" value="ECO:0007669"/>
    <property type="project" value="GOC"/>
</dbReference>
<gene>
    <name evidence="11 12" type="primary">lpxB</name>
    <name evidence="12" type="ORF">JGUZn3_16000</name>
</gene>
<sequence>MSLIHSDLPSPLPSHSAKNLQKPQKVIWILAGEASGDILGARLMESLLKINPSLVFYGVGGHAMKEKGLHSLFPIQELAVMGLVEILPKIFHLFQRLRQAEHHIATLKPDAVVTIDSPAFSLRLLKRISHLHIPRIHYVAPQVWAWKEKRVKKFPGLWEKLLCLLPFEKDFFSKHHVPVQFVGHPILQSGANQGQAERFLTKYAIPPSSPVLILMPGSRRSEIPKLLPVFKEMLTLLYKKKPSLSVVIPTPSIMEEHVRHAIEDWPIHPIIITDVQDKYDAFAAAQAALTKSGTSTLELAFAGVPMAVTYRVNPITAILARRLIKVKNVAMINLLMETPAVPELLQEHCTPPILAQTVLDLLDNTHEKLKQKMAFQRALKSLHSPQPNKTPSETAAQAIMSLLNKENRS</sequence>
<dbReference type="UniPathway" id="UPA00973"/>
<keyword evidence="9 11" id="KW-0443">Lipid metabolism</keyword>
<evidence type="ECO:0000256" key="3">
    <source>
        <dbReference type="ARBA" id="ARBA00012687"/>
    </source>
</evidence>
<reference evidence="12 13" key="1">
    <citation type="submission" date="2020-08" db="EMBL/GenBank/DDBJ databases">
        <title>Complete genome sequence of Entomobacter blattae G55GP.</title>
        <authorList>
            <person name="Poehlein A."/>
            <person name="Guzman J."/>
            <person name="Daniel R."/>
            <person name="Vilcinskas A."/>
        </authorList>
    </citation>
    <scope>NUCLEOTIDE SEQUENCE [LARGE SCALE GENOMIC DNA]</scope>
    <source>
        <strain evidence="12 13">G55GP</strain>
    </source>
</reference>
<dbReference type="Proteomes" id="UP000516349">
    <property type="component" value="Chromosome"/>
</dbReference>
<dbReference type="Pfam" id="PF02684">
    <property type="entry name" value="LpxB"/>
    <property type="match status" value="1"/>
</dbReference>
<comment type="pathway">
    <text evidence="11">Bacterial outer membrane biogenesis; LPS lipid A biosynthesis.</text>
</comment>
<keyword evidence="13" id="KW-1185">Reference proteome</keyword>
<evidence type="ECO:0000256" key="11">
    <source>
        <dbReference type="HAMAP-Rule" id="MF_00392"/>
    </source>
</evidence>
<evidence type="ECO:0000313" key="13">
    <source>
        <dbReference type="Proteomes" id="UP000516349"/>
    </source>
</evidence>
<name>A0A7H1NSR2_9PROT</name>
<accession>A0A7H1NSR2</accession>
<evidence type="ECO:0000256" key="7">
    <source>
        <dbReference type="ARBA" id="ARBA00022676"/>
    </source>
</evidence>
<comment type="function">
    <text evidence="1 11">Condensation of UDP-2,3-diacylglucosamine and 2,3-diacylglucosamine-1-phosphate to form lipid A disaccharide, a precursor of lipid A, a phosphorylated glycolipid that anchors the lipopolysaccharide to the outer membrane of the cell.</text>
</comment>
<evidence type="ECO:0000256" key="4">
    <source>
        <dbReference type="ARBA" id="ARBA00020902"/>
    </source>
</evidence>
<dbReference type="SUPFAM" id="SSF53756">
    <property type="entry name" value="UDP-Glycosyltransferase/glycogen phosphorylase"/>
    <property type="match status" value="1"/>
</dbReference>
<dbReference type="NCBIfam" id="TIGR00215">
    <property type="entry name" value="lpxB"/>
    <property type="match status" value="1"/>
</dbReference>
<dbReference type="InterPro" id="IPR003835">
    <property type="entry name" value="Glyco_trans_19"/>
</dbReference>
<dbReference type="EMBL" id="CP060244">
    <property type="protein sequence ID" value="QNT78822.1"/>
    <property type="molecule type" value="Genomic_DNA"/>
</dbReference>
<keyword evidence="5 11" id="KW-0444">Lipid biosynthesis</keyword>
<dbReference type="GO" id="GO:0005543">
    <property type="term" value="F:phospholipid binding"/>
    <property type="evidence" value="ECO:0007669"/>
    <property type="project" value="TreeGrafter"/>
</dbReference>
<evidence type="ECO:0000313" key="12">
    <source>
        <dbReference type="EMBL" id="QNT78822.1"/>
    </source>
</evidence>
<evidence type="ECO:0000256" key="2">
    <source>
        <dbReference type="ARBA" id="ARBA00007868"/>
    </source>
</evidence>
<dbReference type="PANTHER" id="PTHR30372:SF4">
    <property type="entry name" value="LIPID-A-DISACCHARIDE SYNTHASE, MITOCHONDRIAL-RELATED"/>
    <property type="match status" value="1"/>
</dbReference>
<proteinExistence type="inferred from homology"/>
<comment type="catalytic activity">
    <reaction evidence="10 11">
        <text>a lipid X + a UDP-2-N,3-O-bis[(3R)-3-hydroxyacyl]-alpha-D-glucosamine = a lipid A disaccharide + UDP + H(+)</text>
        <dbReference type="Rhea" id="RHEA:67828"/>
        <dbReference type="ChEBI" id="CHEBI:15378"/>
        <dbReference type="ChEBI" id="CHEBI:58223"/>
        <dbReference type="ChEBI" id="CHEBI:137748"/>
        <dbReference type="ChEBI" id="CHEBI:176338"/>
        <dbReference type="ChEBI" id="CHEBI:176343"/>
        <dbReference type="EC" id="2.4.1.182"/>
    </reaction>
</comment>
<dbReference type="GO" id="GO:0008915">
    <property type="term" value="F:lipid-A-disaccharide synthase activity"/>
    <property type="evidence" value="ECO:0007669"/>
    <property type="project" value="UniProtKB-UniRule"/>
</dbReference>
<organism evidence="12 13">
    <name type="scientific">Entomobacter blattae</name>
    <dbReference type="NCBI Taxonomy" id="2762277"/>
    <lineage>
        <taxon>Bacteria</taxon>
        <taxon>Pseudomonadati</taxon>
        <taxon>Pseudomonadota</taxon>
        <taxon>Alphaproteobacteria</taxon>
        <taxon>Acetobacterales</taxon>
        <taxon>Acetobacteraceae</taxon>
        <taxon>Entomobacter</taxon>
    </lineage>
</organism>
<protein>
    <recommendedName>
        <fullName evidence="4 11">Lipid-A-disaccharide synthase</fullName>
        <ecNumber evidence="3 11">2.4.1.182</ecNumber>
    </recommendedName>
</protein>
<dbReference type="EC" id="2.4.1.182" evidence="3 11"/>
<evidence type="ECO:0000256" key="9">
    <source>
        <dbReference type="ARBA" id="ARBA00023098"/>
    </source>
</evidence>
<dbReference type="RefSeq" id="WP_203413050.1">
    <property type="nucleotide sequence ID" value="NZ_CP060244.1"/>
</dbReference>
<evidence type="ECO:0000256" key="5">
    <source>
        <dbReference type="ARBA" id="ARBA00022516"/>
    </source>
</evidence>
<keyword evidence="7 11" id="KW-0328">Glycosyltransferase</keyword>
<dbReference type="KEGG" id="ebla:JGUZn3_16000"/>
<keyword evidence="6 11" id="KW-0441">Lipid A biosynthesis</keyword>
<dbReference type="GO" id="GO:0009245">
    <property type="term" value="P:lipid A biosynthetic process"/>
    <property type="evidence" value="ECO:0007669"/>
    <property type="project" value="UniProtKB-UniRule"/>
</dbReference>
<evidence type="ECO:0000256" key="1">
    <source>
        <dbReference type="ARBA" id="ARBA00002056"/>
    </source>
</evidence>
<dbReference type="AlphaFoldDB" id="A0A7H1NSR2"/>
<evidence type="ECO:0000256" key="6">
    <source>
        <dbReference type="ARBA" id="ARBA00022556"/>
    </source>
</evidence>
<dbReference type="Gene3D" id="3.40.50.2000">
    <property type="entry name" value="Glycogen Phosphorylase B"/>
    <property type="match status" value="1"/>
</dbReference>